<dbReference type="GeneID" id="63788330"/>
<dbReference type="GO" id="GO:0070985">
    <property type="term" value="C:transcription factor TFIIK complex"/>
    <property type="evidence" value="ECO:0007669"/>
    <property type="project" value="InterPro"/>
</dbReference>
<feature type="domain" description="Protein kinase" evidence="18">
    <location>
        <begin position="8"/>
        <end position="288"/>
    </location>
</feature>
<evidence type="ECO:0000259" key="18">
    <source>
        <dbReference type="PROSITE" id="PS50011"/>
    </source>
</evidence>
<keyword evidence="5" id="KW-0597">Phosphoprotein</keyword>
<dbReference type="PANTHER" id="PTHR24056:SF0">
    <property type="entry name" value="CYCLIN-DEPENDENT KINASE 7"/>
    <property type="match status" value="1"/>
</dbReference>
<organism evidence="19 20">
    <name type="scientific">Protomyces lactucae-debilis</name>
    <dbReference type="NCBI Taxonomy" id="2754530"/>
    <lineage>
        <taxon>Eukaryota</taxon>
        <taxon>Fungi</taxon>
        <taxon>Dikarya</taxon>
        <taxon>Ascomycota</taxon>
        <taxon>Taphrinomycotina</taxon>
        <taxon>Taphrinomycetes</taxon>
        <taxon>Taphrinales</taxon>
        <taxon>Protomycetaceae</taxon>
        <taxon>Protomyces</taxon>
    </lineage>
</organism>
<evidence type="ECO:0000256" key="17">
    <source>
        <dbReference type="SAM" id="MobiDB-lite"/>
    </source>
</evidence>
<dbReference type="InterPro" id="IPR050108">
    <property type="entry name" value="CDK"/>
</dbReference>
<keyword evidence="7" id="KW-0808">Transferase</keyword>
<dbReference type="CDD" id="cd07841">
    <property type="entry name" value="STKc_CDK7"/>
    <property type="match status" value="1"/>
</dbReference>
<dbReference type="Gene3D" id="3.30.200.20">
    <property type="entry name" value="Phosphorylase Kinase, domain 1"/>
    <property type="match status" value="1"/>
</dbReference>
<dbReference type="STRING" id="56484.A0A1Y2FLS6"/>
<evidence type="ECO:0000256" key="14">
    <source>
        <dbReference type="PIRSR" id="PIRSR637770-2"/>
    </source>
</evidence>
<reference evidence="19 20" key="1">
    <citation type="submission" date="2016-07" db="EMBL/GenBank/DDBJ databases">
        <title>Pervasive Adenine N6-methylation of Active Genes in Fungi.</title>
        <authorList>
            <consortium name="DOE Joint Genome Institute"/>
            <person name="Mondo S.J."/>
            <person name="Dannebaum R.O."/>
            <person name="Kuo R.C."/>
            <person name="Labutti K."/>
            <person name="Haridas S."/>
            <person name="Kuo A."/>
            <person name="Salamov A."/>
            <person name="Ahrendt S.R."/>
            <person name="Lipzen A."/>
            <person name="Sullivan W."/>
            <person name="Andreopoulos W.B."/>
            <person name="Clum A."/>
            <person name="Lindquist E."/>
            <person name="Daum C."/>
            <person name="Ramamoorthy G.K."/>
            <person name="Gryganskyi A."/>
            <person name="Culley D."/>
            <person name="Magnuson J.K."/>
            <person name="James T.Y."/>
            <person name="O'Malley M.A."/>
            <person name="Stajich J.E."/>
            <person name="Spatafora J.W."/>
            <person name="Visel A."/>
            <person name="Grigoriev I.V."/>
        </authorList>
    </citation>
    <scope>NUCLEOTIDE SEQUENCE [LARGE SCALE GENOMIC DNA]</scope>
    <source>
        <strain evidence="19 20">12-1054</strain>
    </source>
</reference>
<evidence type="ECO:0000256" key="16">
    <source>
        <dbReference type="RuleBase" id="RU000304"/>
    </source>
</evidence>
<evidence type="ECO:0000313" key="19">
    <source>
        <dbReference type="EMBL" id="ORY84908.1"/>
    </source>
</evidence>
<dbReference type="SMART" id="SM00220">
    <property type="entry name" value="S_TKc"/>
    <property type="match status" value="1"/>
</dbReference>
<evidence type="ECO:0000256" key="6">
    <source>
        <dbReference type="ARBA" id="ARBA00022618"/>
    </source>
</evidence>
<feature type="binding site" evidence="15">
    <location>
        <position position="38"/>
    </location>
    <ligand>
        <name>ATP</name>
        <dbReference type="ChEBI" id="CHEBI:30616"/>
    </ligand>
</feature>
<dbReference type="EC" id="2.7.11.23" evidence="3"/>
<dbReference type="InterPro" id="IPR011009">
    <property type="entry name" value="Kinase-like_dom_sf"/>
</dbReference>
<comment type="similarity">
    <text evidence="2">Belongs to the protein kinase superfamily. CMGC Ser/Thr protein kinase family. CDC2/CDKX subfamily.</text>
</comment>
<dbReference type="FunFam" id="3.30.200.20:FF:000554">
    <property type="entry name" value="CMGC/CDK/CDK7 protein kinase"/>
    <property type="match status" value="1"/>
</dbReference>
<feature type="region of interest" description="Disordered" evidence="17">
    <location>
        <begin position="286"/>
        <end position="338"/>
    </location>
</feature>
<evidence type="ECO:0000256" key="2">
    <source>
        <dbReference type="ARBA" id="ARBA00006485"/>
    </source>
</evidence>
<comment type="caution">
    <text evidence="19">The sequence shown here is derived from an EMBL/GenBank/DDBJ whole genome shotgun (WGS) entry which is preliminary data.</text>
</comment>
<dbReference type="AlphaFoldDB" id="A0A1Y2FLS6"/>
<dbReference type="GO" id="GO:0005737">
    <property type="term" value="C:cytoplasm"/>
    <property type="evidence" value="ECO:0007669"/>
    <property type="project" value="TreeGrafter"/>
</dbReference>
<dbReference type="InterPro" id="IPR008271">
    <property type="entry name" value="Ser/Thr_kinase_AS"/>
</dbReference>
<evidence type="ECO:0000256" key="3">
    <source>
        <dbReference type="ARBA" id="ARBA00012409"/>
    </source>
</evidence>
<dbReference type="PROSITE" id="PS00108">
    <property type="entry name" value="PROTEIN_KINASE_ST"/>
    <property type="match status" value="1"/>
</dbReference>
<dbReference type="GO" id="GO:0051301">
    <property type="term" value="P:cell division"/>
    <property type="evidence" value="ECO:0007669"/>
    <property type="project" value="UniProtKB-KW"/>
</dbReference>
<evidence type="ECO:0000256" key="15">
    <source>
        <dbReference type="PROSITE-ProRule" id="PRU10141"/>
    </source>
</evidence>
<comment type="subcellular location">
    <subcellularLocation>
        <location evidence="1">Nucleus</location>
    </subcellularLocation>
</comment>
<feature type="binding site" evidence="14">
    <location>
        <position position="37"/>
    </location>
    <ligand>
        <name>ATP</name>
        <dbReference type="ChEBI" id="CHEBI:30616"/>
    </ligand>
</feature>
<evidence type="ECO:0000256" key="13">
    <source>
        <dbReference type="PIRSR" id="PIRSR637770-1"/>
    </source>
</evidence>
<evidence type="ECO:0000256" key="11">
    <source>
        <dbReference type="ARBA" id="ARBA00023242"/>
    </source>
</evidence>
<dbReference type="OMA" id="GIHHCHR"/>
<keyword evidence="8 14" id="KW-0547">Nucleotide-binding</keyword>
<dbReference type="EMBL" id="MCFI01000005">
    <property type="protein sequence ID" value="ORY84908.1"/>
    <property type="molecule type" value="Genomic_DNA"/>
</dbReference>
<dbReference type="RefSeq" id="XP_040726691.1">
    <property type="nucleotide sequence ID" value="XM_040871731.1"/>
</dbReference>
<evidence type="ECO:0000256" key="12">
    <source>
        <dbReference type="ARBA" id="ARBA00023306"/>
    </source>
</evidence>
<dbReference type="PANTHER" id="PTHR24056">
    <property type="entry name" value="CELL DIVISION PROTEIN KINASE"/>
    <property type="match status" value="1"/>
</dbReference>
<feature type="active site" description="Proton acceptor" evidence="13">
    <location>
        <position position="130"/>
    </location>
</feature>
<evidence type="ECO:0000256" key="4">
    <source>
        <dbReference type="ARBA" id="ARBA00022527"/>
    </source>
</evidence>
<protein>
    <recommendedName>
        <fullName evidence="3">[RNA-polymerase]-subunit kinase</fullName>
        <ecNumber evidence="3">2.7.11.23</ecNumber>
    </recommendedName>
</protein>
<gene>
    <name evidence="19" type="ORF">BCR37DRAFT_397474</name>
</gene>
<feature type="binding site" evidence="14">
    <location>
        <begin position="14"/>
        <end position="22"/>
    </location>
    <ligand>
        <name>ATP</name>
        <dbReference type="ChEBI" id="CHEBI:30616"/>
    </ligand>
</feature>
<dbReference type="PROSITE" id="PS50011">
    <property type="entry name" value="PROTEIN_KINASE_DOM"/>
    <property type="match status" value="1"/>
</dbReference>
<dbReference type="Gene3D" id="1.10.510.10">
    <property type="entry name" value="Transferase(Phosphotransferase) domain 1"/>
    <property type="match status" value="1"/>
</dbReference>
<proteinExistence type="inferred from homology"/>
<evidence type="ECO:0000256" key="9">
    <source>
        <dbReference type="ARBA" id="ARBA00022777"/>
    </source>
</evidence>
<keyword evidence="20" id="KW-1185">Reference proteome</keyword>
<name>A0A1Y2FLS6_PROLT</name>
<dbReference type="FunFam" id="1.10.510.10:FF:000097">
    <property type="entry name" value="Putative cyclin-dependent kinase 7"/>
    <property type="match status" value="1"/>
</dbReference>
<evidence type="ECO:0000313" key="20">
    <source>
        <dbReference type="Proteomes" id="UP000193685"/>
    </source>
</evidence>
<evidence type="ECO:0000256" key="8">
    <source>
        <dbReference type="ARBA" id="ARBA00022741"/>
    </source>
</evidence>
<accession>A0A1Y2FLS6</accession>
<dbReference type="PROSITE" id="PS00107">
    <property type="entry name" value="PROTEIN_KINASE_ATP"/>
    <property type="match status" value="1"/>
</dbReference>
<dbReference type="GO" id="GO:0008353">
    <property type="term" value="F:RNA polymerase II CTD heptapeptide repeat kinase activity"/>
    <property type="evidence" value="ECO:0007669"/>
    <property type="project" value="UniProtKB-EC"/>
</dbReference>
<dbReference type="InterPro" id="IPR017441">
    <property type="entry name" value="Protein_kinase_ATP_BS"/>
</dbReference>
<dbReference type="InterPro" id="IPR037770">
    <property type="entry name" value="CDK7"/>
</dbReference>
<keyword evidence="10 14" id="KW-0067">ATP-binding</keyword>
<evidence type="ECO:0000256" key="10">
    <source>
        <dbReference type="ARBA" id="ARBA00022840"/>
    </source>
</evidence>
<dbReference type="InterPro" id="IPR000719">
    <property type="entry name" value="Prot_kinase_dom"/>
</dbReference>
<keyword evidence="11" id="KW-0539">Nucleus</keyword>
<keyword evidence="6" id="KW-0132">Cell division</keyword>
<keyword evidence="4 16" id="KW-0723">Serine/threonine-protein kinase</keyword>
<evidence type="ECO:0000256" key="7">
    <source>
        <dbReference type="ARBA" id="ARBA00022679"/>
    </source>
</evidence>
<evidence type="ECO:0000256" key="1">
    <source>
        <dbReference type="ARBA" id="ARBA00004123"/>
    </source>
</evidence>
<dbReference type="Pfam" id="PF00069">
    <property type="entry name" value="Pkinase"/>
    <property type="match status" value="1"/>
</dbReference>
<dbReference type="SUPFAM" id="SSF56112">
    <property type="entry name" value="Protein kinase-like (PK-like)"/>
    <property type="match status" value="1"/>
</dbReference>
<keyword evidence="12" id="KW-0131">Cell cycle</keyword>
<sequence length="338" mass="38291">MPAAVAKYQKLNKLGEGTYAVVWAGKELATGRQIAIKKIKVGQFKEGLDMSAIREVKFLREVKHENVIELIDIYSNKQNLNLILEYLEADLEHLIKDRSILFSTGDVKSWMLMTLRGLHHLHARFILHRDLKPNNLLLSTTGVLKLADFGLAKDFGAAFVNMSPNVVTRWYRAPELFLGAKQYGPGIDMWAVGCIFAELLLRNPYMPGENDMGQLDLIFKALGTPSKQDWPDVIHLPQYVEFRKHERPDPRQLFTAASEQEIDLMQQMLTLDPLKRPTTTDALRHPYFKALPRPTPPEQLPKRGGGLDKVSADLKRKPGNLDTPDRSDGASKVARKLF</sequence>
<dbReference type="OrthoDB" id="1732493at2759"/>
<evidence type="ECO:0000256" key="5">
    <source>
        <dbReference type="ARBA" id="ARBA00022553"/>
    </source>
</evidence>
<dbReference type="Proteomes" id="UP000193685">
    <property type="component" value="Unassembled WGS sequence"/>
</dbReference>
<dbReference type="GO" id="GO:0032968">
    <property type="term" value="P:positive regulation of transcription elongation by RNA polymerase II"/>
    <property type="evidence" value="ECO:0007669"/>
    <property type="project" value="UniProtKB-ARBA"/>
</dbReference>
<dbReference type="GO" id="GO:0004693">
    <property type="term" value="F:cyclin-dependent protein serine/threonine kinase activity"/>
    <property type="evidence" value="ECO:0007669"/>
    <property type="project" value="TreeGrafter"/>
</dbReference>
<dbReference type="GO" id="GO:0005524">
    <property type="term" value="F:ATP binding"/>
    <property type="evidence" value="ECO:0007669"/>
    <property type="project" value="UniProtKB-UniRule"/>
</dbReference>
<keyword evidence="9 19" id="KW-0418">Kinase</keyword>